<reference evidence="2" key="1">
    <citation type="submission" date="2014-09" db="EMBL/GenBank/DDBJ databases">
        <authorList>
            <person name="Magalhaes I.L.F."/>
            <person name="Oliveira U."/>
            <person name="Santos F.R."/>
            <person name="Vidigal T.H.D.A."/>
            <person name="Brescovit A.D."/>
            <person name="Santos A.J."/>
        </authorList>
    </citation>
    <scope>NUCLEOTIDE SEQUENCE</scope>
    <source>
        <tissue evidence="2">Shoot tissue taken approximately 20 cm above the soil surface</tissue>
    </source>
</reference>
<feature type="compositionally biased region" description="Low complexity" evidence="1">
    <location>
        <begin position="14"/>
        <end position="27"/>
    </location>
</feature>
<sequence>MGKESSRASKQPNPSSSLSLLSTSSSPSSPPASDEEFSPIDEHDGDGAPIDEFSVSTSSASSSSMKNPSLLLFPTASTSSCSAPFFFPDPGKT</sequence>
<reference evidence="2" key="2">
    <citation type="journal article" date="2015" name="Data Brief">
        <title>Shoot transcriptome of the giant reed, Arundo donax.</title>
        <authorList>
            <person name="Barrero R.A."/>
            <person name="Guerrero F.D."/>
            <person name="Moolhuijzen P."/>
            <person name="Goolsby J.A."/>
            <person name="Tidwell J."/>
            <person name="Bellgard S.E."/>
            <person name="Bellgard M.I."/>
        </authorList>
    </citation>
    <scope>NUCLEOTIDE SEQUENCE</scope>
    <source>
        <tissue evidence="2">Shoot tissue taken approximately 20 cm above the soil surface</tissue>
    </source>
</reference>
<protein>
    <submittedName>
        <fullName evidence="2">Uncharacterized protein</fullName>
    </submittedName>
</protein>
<evidence type="ECO:0000313" key="2">
    <source>
        <dbReference type="EMBL" id="JAE03221.1"/>
    </source>
</evidence>
<feature type="compositionally biased region" description="Low complexity" evidence="1">
    <location>
        <begin position="54"/>
        <end position="69"/>
    </location>
</feature>
<feature type="region of interest" description="Disordered" evidence="1">
    <location>
        <begin position="1"/>
        <end position="69"/>
    </location>
</feature>
<dbReference type="EMBL" id="GBRH01194675">
    <property type="protein sequence ID" value="JAE03221.1"/>
    <property type="molecule type" value="Transcribed_RNA"/>
</dbReference>
<name>A0A0A9EZB8_ARUDO</name>
<organism evidence="2">
    <name type="scientific">Arundo donax</name>
    <name type="common">Giant reed</name>
    <name type="synonym">Donax arundinaceus</name>
    <dbReference type="NCBI Taxonomy" id="35708"/>
    <lineage>
        <taxon>Eukaryota</taxon>
        <taxon>Viridiplantae</taxon>
        <taxon>Streptophyta</taxon>
        <taxon>Embryophyta</taxon>
        <taxon>Tracheophyta</taxon>
        <taxon>Spermatophyta</taxon>
        <taxon>Magnoliopsida</taxon>
        <taxon>Liliopsida</taxon>
        <taxon>Poales</taxon>
        <taxon>Poaceae</taxon>
        <taxon>PACMAD clade</taxon>
        <taxon>Arundinoideae</taxon>
        <taxon>Arundineae</taxon>
        <taxon>Arundo</taxon>
    </lineage>
</organism>
<evidence type="ECO:0000256" key="1">
    <source>
        <dbReference type="SAM" id="MobiDB-lite"/>
    </source>
</evidence>
<accession>A0A0A9EZB8</accession>
<dbReference type="AlphaFoldDB" id="A0A0A9EZB8"/>
<proteinExistence type="predicted"/>